<reference evidence="2 3" key="1">
    <citation type="journal article" date="2019" name="Nat. Microbiol.">
        <title>Mediterranean grassland soil C-N compound turnover is dependent on rainfall and depth, and is mediated by genomically divergent microorganisms.</title>
        <authorList>
            <person name="Diamond S."/>
            <person name="Andeer P.F."/>
            <person name="Li Z."/>
            <person name="Crits-Christoph A."/>
            <person name="Burstein D."/>
            <person name="Anantharaman K."/>
            <person name="Lane K.R."/>
            <person name="Thomas B.C."/>
            <person name="Pan C."/>
            <person name="Northen T.R."/>
            <person name="Banfield J.F."/>
        </authorList>
    </citation>
    <scope>NUCLEOTIDE SEQUENCE [LARGE SCALE GENOMIC DNA]</scope>
    <source>
        <strain evidence="2">WS_4</strain>
    </source>
</reference>
<evidence type="ECO:0000256" key="1">
    <source>
        <dbReference type="PIRSR" id="PIRSR006661-1"/>
    </source>
</evidence>
<dbReference type="CDD" id="cd01990">
    <property type="entry name" value="LarE-like"/>
    <property type="match status" value="1"/>
</dbReference>
<dbReference type="PIRSF" id="PIRSF006661">
    <property type="entry name" value="PP-lp_UCP006661"/>
    <property type="match status" value="1"/>
</dbReference>
<dbReference type="GO" id="GO:0016783">
    <property type="term" value="F:sulfurtransferase activity"/>
    <property type="evidence" value="ECO:0007669"/>
    <property type="project" value="InterPro"/>
</dbReference>
<dbReference type="Proteomes" id="UP000319829">
    <property type="component" value="Unassembled WGS sequence"/>
</dbReference>
<gene>
    <name evidence="2" type="primary">larE</name>
    <name evidence="2" type="ORF">E6K74_02405</name>
</gene>
<keyword evidence="2" id="KW-0808">Transferase</keyword>
<sequence>MSVTATFFPRPGPSSSAAQDLPVKRARLEGILNGLGRVLIAYSGGVDSAVLLAEAHRVLGSRACGVIARSPSLPERELADALSVAREGGFPVRVIRTEEMDRAQYRANRPDRCYHCKTELFEKLELLAVDEGWDTLAYGAVTDDLGDVRPGMAAAERHRIRAPLLEAGLSKLETRMLARRLGLRVWDKPQSACLASRIPHGSEVTQEKLRQVELGENALKERFGLRVVRLRHEGLKARIEVDPAEVERFLAPEQQEAILTLVRGLGFSEMEIDPRGYRRADPLPPNDLED</sequence>
<protein>
    <submittedName>
        <fullName evidence="2">ATP-dependent sacrificial sulfur transferase LarE</fullName>
    </submittedName>
</protein>
<evidence type="ECO:0000313" key="3">
    <source>
        <dbReference type="Proteomes" id="UP000319829"/>
    </source>
</evidence>
<dbReference type="InterPro" id="IPR005232">
    <property type="entry name" value="LarE"/>
</dbReference>
<dbReference type="InterPro" id="IPR014729">
    <property type="entry name" value="Rossmann-like_a/b/a_fold"/>
</dbReference>
<dbReference type="PANTHER" id="PTHR43169">
    <property type="entry name" value="EXSB FAMILY PROTEIN"/>
    <property type="match status" value="1"/>
</dbReference>
<dbReference type="Gene3D" id="3.40.50.620">
    <property type="entry name" value="HUPs"/>
    <property type="match status" value="1"/>
</dbReference>
<organism evidence="2 3">
    <name type="scientific">Eiseniibacteriota bacterium</name>
    <dbReference type="NCBI Taxonomy" id="2212470"/>
    <lineage>
        <taxon>Bacteria</taxon>
        <taxon>Candidatus Eiseniibacteriota</taxon>
    </lineage>
</organism>
<dbReference type="EMBL" id="VBOU01000016">
    <property type="protein sequence ID" value="TMQ55661.1"/>
    <property type="molecule type" value="Genomic_DNA"/>
</dbReference>
<name>A0A538SWE2_UNCEI</name>
<dbReference type="InterPro" id="IPR052188">
    <property type="entry name" value="Ni-pincer_cofactor_biosynth"/>
</dbReference>
<dbReference type="SUPFAM" id="SSF52402">
    <property type="entry name" value="Adenine nucleotide alpha hydrolases-like"/>
    <property type="match status" value="1"/>
</dbReference>
<comment type="caution">
    <text evidence="2">The sequence shown here is derived from an EMBL/GenBank/DDBJ whole genome shotgun (WGS) entry which is preliminary data.</text>
</comment>
<accession>A0A538SWE2</accession>
<feature type="active site" description="Nucleophile and sulfur donor" evidence="1">
    <location>
        <position position="193"/>
    </location>
</feature>
<proteinExistence type="predicted"/>
<dbReference type="AlphaFoldDB" id="A0A538SWE2"/>
<evidence type="ECO:0000313" key="2">
    <source>
        <dbReference type="EMBL" id="TMQ55661.1"/>
    </source>
</evidence>
<dbReference type="PANTHER" id="PTHR43169:SF2">
    <property type="entry name" value="NAD_GMP SYNTHASE DOMAIN-CONTAINING PROTEIN"/>
    <property type="match status" value="1"/>
</dbReference>
<dbReference type="NCBIfam" id="TIGR00268">
    <property type="entry name" value="ATP-dependent sacrificial sulfur transferase LarE"/>
    <property type="match status" value="1"/>
</dbReference>